<evidence type="ECO:0000256" key="3">
    <source>
        <dbReference type="ARBA" id="ARBA00022679"/>
    </source>
</evidence>
<comment type="subcellular location">
    <subcellularLocation>
        <location evidence="1">Nucleus</location>
    </subcellularLocation>
</comment>
<keyword evidence="2" id="KW-0723">Serine/threonine-protein kinase</keyword>
<keyword evidence="4" id="KW-0547">Nucleotide-binding</keyword>
<dbReference type="PANTHER" id="PTHR24056">
    <property type="entry name" value="CELL DIVISION PROTEIN KINASE"/>
    <property type="match status" value="1"/>
</dbReference>
<name>A0A9N9H1Y1_9GLOM</name>
<evidence type="ECO:0000259" key="8">
    <source>
        <dbReference type="PROSITE" id="PS50011"/>
    </source>
</evidence>
<evidence type="ECO:0000313" key="10">
    <source>
        <dbReference type="Proteomes" id="UP000789831"/>
    </source>
</evidence>
<dbReference type="OrthoDB" id="1732493at2759"/>
<evidence type="ECO:0000256" key="7">
    <source>
        <dbReference type="ARBA" id="ARBA00023242"/>
    </source>
</evidence>
<dbReference type="PROSITE" id="PS00109">
    <property type="entry name" value="PROTEIN_KINASE_TYR"/>
    <property type="match status" value="1"/>
</dbReference>
<dbReference type="EMBL" id="CAJVPL010004377">
    <property type="protein sequence ID" value="CAG8646822.1"/>
    <property type="molecule type" value="Genomic_DNA"/>
</dbReference>
<keyword evidence="5" id="KW-0418">Kinase</keyword>
<dbReference type="AlphaFoldDB" id="A0A9N9H1Y1"/>
<evidence type="ECO:0000256" key="5">
    <source>
        <dbReference type="ARBA" id="ARBA00022777"/>
    </source>
</evidence>
<dbReference type="PROSITE" id="PS50011">
    <property type="entry name" value="PROTEIN_KINASE_DOM"/>
    <property type="match status" value="1"/>
</dbReference>
<keyword evidence="3" id="KW-0808">Transferase</keyword>
<dbReference type="Pfam" id="PF00069">
    <property type="entry name" value="Pkinase"/>
    <property type="match status" value="1"/>
</dbReference>
<organism evidence="9 10">
    <name type="scientific">Ambispora gerdemannii</name>
    <dbReference type="NCBI Taxonomy" id="144530"/>
    <lineage>
        <taxon>Eukaryota</taxon>
        <taxon>Fungi</taxon>
        <taxon>Fungi incertae sedis</taxon>
        <taxon>Mucoromycota</taxon>
        <taxon>Glomeromycotina</taxon>
        <taxon>Glomeromycetes</taxon>
        <taxon>Archaeosporales</taxon>
        <taxon>Ambisporaceae</taxon>
        <taxon>Ambispora</taxon>
    </lineage>
</organism>
<dbReference type="GO" id="GO:0005524">
    <property type="term" value="F:ATP binding"/>
    <property type="evidence" value="ECO:0007669"/>
    <property type="project" value="UniProtKB-KW"/>
</dbReference>
<accession>A0A9N9H1Y1</accession>
<dbReference type="Proteomes" id="UP000789831">
    <property type="component" value="Unassembled WGS sequence"/>
</dbReference>
<reference evidence="9" key="1">
    <citation type="submission" date="2021-06" db="EMBL/GenBank/DDBJ databases">
        <authorList>
            <person name="Kallberg Y."/>
            <person name="Tangrot J."/>
            <person name="Rosling A."/>
        </authorList>
    </citation>
    <scope>NUCLEOTIDE SEQUENCE</scope>
    <source>
        <strain evidence="9">MT106</strain>
    </source>
</reference>
<proteinExistence type="predicted"/>
<dbReference type="InterPro" id="IPR008266">
    <property type="entry name" value="Tyr_kinase_AS"/>
</dbReference>
<gene>
    <name evidence="9" type="ORF">AGERDE_LOCUS11231</name>
</gene>
<dbReference type="FunFam" id="1.10.510.10:FF:000624">
    <property type="entry name" value="Mitogen-activated protein kinase"/>
    <property type="match status" value="1"/>
</dbReference>
<evidence type="ECO:0000313" key="9">
    <source>
        <dbReference type="EMBL" id="CAG8646822.1"/>
    </source>
</evidence>
<feature type="domain" description="Protein kinase" evidence="8">
    <location>
        <begin position="6"/>
        <end position="303"/>
    </location>
</feature>
<dbReference type="GO" id="GO:0004674">
    <property type="term" value="F:protein serine/threonine kinase activity"/>
    <property type="evidence" value="ECO:0007669"/>
    <property type="project" value="UniProtKB-KW"/>
</dbReference>
<sequence length="306" mass="34982">MSLENYEILEKCGEGAYSIVYKAKEKKTGVLVAVKGSFKSMRYRDAEMRESRVKEIRSLQKLQNKNVIKLLHWDNWDNTVINLTSAYLVFPYCPLTINSLCVKHELTEEQKKACIRMFLEGLDYIHSQGIIHRDISARNILIDEFGVVKIADFGSVWMESDTDEKKGTLSSDVGTRFYRAPELFFSASNYTNAIDLWSIGCVVAEFFTEPVGSHLFQGETDILHICKVFHVLGVPNDTTWPEMKTLPDYGKIEFIPSPTDGLTKSEHLPNASTNESVEFVKKFLVYESSKRLSTKKNLIHPIEMQM</sequence>
<evidence type="ECO:0000256" key="6">
    <source>
        <dbReference type="ARBA" id="ARBA00022840"/>
    </source>
</evidence>
<dbReference type="Gene3D" id="1.10.510.10">
    <property type="entry name" value="Transferase(Phosphotransferase) domain 1"/>
    <property type="match status" value="1"/>
</dbReference>
<protein>
    <submittedName>
        <fullName evidence="9">6400_t:CDS:1</fullName>
    </submittedName>
</protein>
<dbReference type="InterPro" id="IPR011009">
    <property type="entry name" value="Kinase-like_dom_sf"/>
</dbReference>
<evidence type="ECO:0000256" key="4">
    <source>
        <dbReference type="ARBA" id="ARBA00022741"/>
    </source>
</evidence>
<evidence type="ECO:0000256" key="1">
    <source>
        <dbReference type="ARBA" id="ARBA00004123"/>
    </source>
</evidence>
<keyword evidence="6" id="KW-0067">ATP-binding</keyword>
<comment type="caution">
    <text evidence="9">The sequence shown here is derived from an EMBL/GenBank/DDBJ whole genome shotgun (WGS) entry which is preliminary data.</text>
</comment>
<dbReference type="InterPro" id="IPR000719">
    <property type="entry name" value="Prot_kinase_dom"/>
</dbReference>
<dbReference type="GO" id="GO:0005634">
    <property type="term" value="C:nucleus"/>
    <property type="evidence" value="ECO:0007669"/>
    <property type="project" value="UniProtKB-SubCell"/>
</dbReference>
<dbReference type="Gene3D" id="3.30.200.20">
    <property type="entry name" value="Phosphorylase Kinase, domain 1"/>
    <property type="match status" value="1"/>
</dbReference>
<dbReference type="SUPFAM" id="SSF56112">
    <property type="entry name" value="Protein kinase-like (PK-like)"/>
    <property type="match status" value="1"/>
</dbReference>
<evidence type="ECO:0000256" key="2">
    <source>
        <dbReference type="ARBA" id="ARBA00022527"/>
    </source>
</evidence>
<dbReference type="InterPro" id="IPR050108">
    <property type="entry name" value="CDK"/>
</dbReference>
<keyword evidence="10" id="KW-1185">Reference proteome</keyword>
<keyword evidence="7" id="KW-0539">Nucleus</keyword>